<gene>
    <name evidence="1" type="ORF">IAQ67_17030</name>
</gene>
<dbReference type="InterPro" id="IPR058240">
    <property type="entry name" value="rSAM_sf"/>
</dbReference>
<sequence>MRATLYYRGSLTSCNYSCPYCPFSKNVDSRETLNKDRAQLERFADWVREQGALGHRLSIFFNPYGEALIHSWYRKTMIEFSHMAHVEKVAVQTNLSTKLDWTQELNPETAALWATYHPGEAKEQVFISQAMKLYELGISYSVGTVGLKQAFPAIRSLRSQLPRDVYLWINAYKDRPHYYTDAEVTELTAIDPYFQWNLKDYSSQGRACRAGEDVFYVQGDGRVKHCYQDRRVLGHLYRDGLEGLSGKRPCRMKECGCYIGYIHMEEQPFREMYGSGLLERVPQVQLSPAPSFSRQAIHRANESI</sequence>
<dbReference type="Proteomes" id="UP000516384">
    <property type="component" value="Chromosome"/>
</dbReference>
<evidence type="ECO:0000313" key="2">
    <source>
        <dbReference type="Proteomes" id="UP000516384"/>
    </source>
</evidence>
<reference evidence="1 2" key="1">
    <citation type="submission" date="2020-09" db="EMBL/GenBank/DDBJ databases">
        <title>Characterization of Paenibacillus peoriae strain ZF390 with broad-spectrum antimicrobial activity as a potential biocontrol agent.</title>
        <authorList>
            <person name="Li L."/>
            <person name="Zhao Y."/>
            <person name="Li B."/>
            <person name="Xie X."/>
        </authorList>
    </citation>
    <scope>NUCLEOTIDE SEQUENCE [LARGE SCALE GENOMIC DNA]</scope>
    <source>
        <strain evidence="1 2">ZF390</strain>
    </source>
</reference>
<proteinExistence type="predicted"/>
<dbReference type="NCBIfam" id="NF038073">
    <property type="entry name" value="rSAM_STM4011"/>
    <property type="match status" value="1"/>
</dbReference>
<evidence type="ECO:0000313" key="1">
    <source>
        <dbReference type="EMBL" id="QNR65583.1"/>
    </source>
</evidence>
<accession>A0A7H0Y3C5</accession>
<organism evidence="1 2">
    <name type="scientific">Paenibacillus peoriae</name>
    <dbReference type="NCBI Taxonomy" id="59893"/>
    <lineage>
        <taxon>Bacteria</taxon>
        <taxon>Bacillati</taxon>
        <taxon>Bacillota</taxon>
        <taxon>Bacilli</taxon>
        <taxon>Bacillales</taxon>
        <taxon>Paenibacillaceae</taxon>
        <taxon>Paenibacillus</taxon>
    </lineage>
</organism>
<protein>
    <submittedName>
        <fullName evidence="1">Radical SAM protein</fullName>
    </submittedName>
</protein>
<name>A0A7H0Y3C5_9BACL</name>
<dbReference type="RefSeq" id="WP_190297461.1">
    <property type="nucleotide sequence ID" value="NZ_CP061172.1"/>
</dbReference>
<dbReference type="InterPro" id="IPR047771">
    <property type="entry name" value="Radical_SAM_STM4011-like"/>
</dbReference>
<dbReference type="InterPro" id="IPR013785">
    <property type="entry name" value="Aldolase_TIM"/>
</dbReference>
<dbReference type="AlphaFoldDB" id="A0A7H0Y3C5"/>
<dbReference type="SUPFAM" id="SSF102114">
    <property type="entry name" value="Radical SAM enzymes"/>
    <property type="match status" value="1"/>
</dbReference>
<dbReference type="EMBL" id="CP061172">
    <property type="protein sequence ID" value="QNR65583.1"/>
    <property type="molecule type" value="Genomic_DNA"/>
</dbReference>
<dbReference type="Gene3D" id="3.20.20.70">
    <property type="entry name" value="Aldolase class I"/>
    <property type="match status" value="1"/>
</dbReference>